<dbReference type="InterPro" id="IPR036237">
    <property type="entry name" value="Xyl_isomerase-like_sf"/>
</dbReference>
<proteinExistence type="predicted"/>
<dbReference type="AlphaFoldDB" id="A0A8J6Z7W9"/>
<organism evidence="2 3">
    <name type="scientific">Mangrovicoccus algicola</name>
    <dbReference type="NCBI Taxonomy" id="2771008"/>
    <lineage>
        <taxon>Bacteria</taxon>
        <taxon>Pseudomonadati</taxon>
        <taxon>Pseudomonadota</taxon>
        <taxon>Alphaproteobacteria</taxon>
        <taxon>Rhodobacterales</taxon>
        <taxon>Paracoccaceae</taxon>
        <taxon>Mangrovicoccus</taxon>
    </lineage>
</organism>
<evidence type="ECO:0000313" key="3">
    <source>
        <dbReference type="Proteomes" id="UP000609121"/>
    </source>
</evidence>
<feature type="region of interest" description="Disordered" evidence="1">
    <location>
        <begin position="248"/>
        <end position="270"/>
    </location>
</feature>
<dbReference type="Gene3D" id="3.20.20.150">
    <property type="entry name" value="Divalent-metal-dependent TIM barrel enzymes"/>
    <property type="match status" value="1"/>
</dbReference>
<evidence type="ECO:0000256" key="1">
    <source>
        <dbReference type="SAM" id="MobiDB-lite"/>
    </source>
</evidence>
<evidence type="ECO:0000313" key="2">
    <source>
        <dbReference type="EMBL" id="MBE3639594.1"/>
    </source>
</evidence>
<dbReference type="EMBL" id="JACVXA010000051">
    <property type="protein sequence ID" value="MBE3639594.1"/>
    <property type="molecule type" value="Genomic_DNA"/>
</dbReference>
<sequence length="368" mass="39979">MRPLTAAADRAAPAPLPIGCNGRGAQASSPACPVSFAEPPLAEQFAMVAGAGVFDFFDRLPMEGQVDAFRALSADHHLPAFTASGVYALGPGYLPMLRANMARAVAAGAKFHNMMVFAWHSEGRWVTDDEVIRAWAEAWEAGEAAGIEPCFELHVNMWSEDPRRVATVARAAERLGIPFNLTLDYSHMLFKMGDPAELEVSGIRGDVEAGRLVLDPYLPGNLVDEWLEMGIVRWFQLRSVTPAGPRNLWSHHDSRNGAAGVPDDPNQRARDGAAGRAILYPFTRPGPGEWHSPWEAWRLEPCKEVARKVLAHHAASPDSRLAVITTEMINLTDYGDGAKFSLIGQNAAIAAFLRAEMRARGIPEGLPS</sequence>
<reference evidence="2" key="1">
    <citation type="submission" date="2020-09" db="EMBL/GenBank/DDBJ databases">
        <title>A novel bacterium of genus Mangrovicoccus, isolated from South China Sea.</title>
        <authorList>
            <person name="Huang H."/>
            <person name="Mo K."/>
            <person name="Hu Y."/>
        </authorList>
    </citation>
    <scope>NUCLEOTIDE SEQUENCE</scope>
    <source>
        <strain evidence="2">HB182678</strain>
    </source>
</reference>
<comment type="caution">
    <text evidence="2">The sequence shown here is derived from an EMBL/GenBank/DDBJ whole genome shotgun (WGS) entry which is preliminary data.</text>
</comment>
<dbReference type="RefSeq" id="WP_193184408.1">
    <property type="nucleotide sequence ID" value="NZ_JACVXA010000051.1"/>
</dbReference>
<name>A0A8J6Z7W9_9RHOB</name>
<protein>
    <submittedName>
        <fullName evidence="2">TIM barrel protein</fullName>
    </submittedName>
</protein>
<gene>
    <name evidence="2" type="ORF">ICN82_15435</name>
</gene>
<dbReference type="SUPFAM" id="SSF51658">
    <property type="entry name" value="Xylose isomerase-like"/>
    <property type="match status" value="1"/>
</dbReference>
<keyword evidence="3" id="KW-1185">Reference proteome</keyword>
<accession>A0A8J6Z7W9</accession>
<dbReference type="Proteomes" id="UP000609121">
    <property type="component" value="Unassembled WGS sequence"/>
</dbReference>